<dbReference type="GeneID" id="92841823"/>
<name>U1Y6H9_ANEAE</name>
<dbReference type="NCBIfam" id="TIGR01538">
    <property type="entry name" value="portal_SPP1"/>
    <property type="match status" value="1"/>
</dbReference>
<gene>
    <name evidence="1" type="ORF">HMPREF0083_05318</name>
</gene>
<keyword evidence="2" id="KW-1185">Reference proteome</keyword>
<evidence type="ECO:0000313" key="1">
    <source>
        <dbReference type="EMBL" id="ERI06476.1"/>
    </source>
</evidence>
<dbReference type="eggNOG" id="ENOG502Z7Z6">
    <property type="taxonomic scope" value="Bacteria"/>
</dbReference>
<dbReference type="Proteomes" id="UP000016511">
    <property type="component" value="Unassembled WGS sequence"/>
</dbReference>
<reference evidence="1 2" key="1">
    <citation type="submission" date="2013-08" db="EMBL/GenBank/DDBJ databases">
        <authorList>
            <person name="Weinstock G."/>
            <person name="Sodergren E."/>
            <person name="Wylie T."/>
            <person name="Fulton L."/>
            <person name="Fulton R."/>
            <person name="Fronick C."/>
            <person name="O'Laughlin M."/>
            <person name="Godfrey J."/>
            <person name="Miner T."/>
            <person name="Herter B."/>
            <person name="Appelbaum E."/>
            <person name="Cordes M."/>
            <person name="Lek S."/>
            <person name="Wollam A."/>
            <person name="Pepin K.H."/>
            <person name="Palsikar V.B."/>
            <person name="Mitreva M."/>
            <person name="Wilson R.K."/>
        </authorList>
    </citation>
    <scope>NUCLEOTIDE SEQUENCE [LARGE SCALE GENOMIC DNA]</scope>
    <source>
        <strain evidence="1 2">ATCC 12856</strain>
    </source>
</reference>
<dbReference type="Pfam" id="PF05133">
    <property type="entry name" value="SPP1_portal"/>
    <property type="match status" value="1"/>
</dbReference>
<evidence type="ECO:0000313" key="2">
    <source>
        <dbReference type="Proteomes" id="UP000016511"/>
    </source>
</evidence>
<dbReference type="RefSeq" id="WP_021624922.1">
    <property type="nucleotide sequence ID" value="NZ_KE952920.1"/>
</dbReference>
<dbReference type="InterPro" id="IPR021145">
    <property type="entry name" value="Portal_protein_SPP1_Gp6-like"/>
</dbReference>
<comment type="caution">
    <text evidence="1">The sequence shown here is derived from an EMBL/GenBank/DDBJ whole genome shotgun (WGS) entry which is preliminary data.</text>
</comment>
<protein>
    <submittedName>
        <fullName evidence="1">Phage portal protein, SPP1 family</fullName>
    </submittedName>
</protein>
<sequence>MLFLDLQGTEVSPMLIKMLIDKHRPKRMKMLEAYQRYKAKQVPIMTRKLGELEDTKINNKINVDTYSLIIDQKVGYMMGKPVSFSYNTDEENGNEAIRERAMAEIDDFMRRNSFHDVAVRTCLMASICSYGALLMYVCPEGKERAKSVLPFDVAFISPDGEKVTHALRYYTINRFIDGQIKAVERAEFYDDRFIYLYEKDANSGEYILLGEPKEHLFDYVPLLCFPNNDEWQGDAQNALELIDAYDRTVSDVNSEIEQFRLAYLLITGARLEDDALEKLKQTGVLELPDGNSVNAQFLTKEMATEFIEKHLDRLEEDLWNVVGGINFKDRYFGGNHTGPALRYKLQNLENKASTTEAKMKKGFREMFQVLASAWRKKNIMLDYLDVDMTFSRTFPKHILDEAQANSMLVGTISDRTRIAQLSFIENPDDELWLMQQEREEKAKRMQDDYQFPE</sequence>
<dbReference type="EMBL" id="AWSJ01000322">
    <property type="protein sequence ID" value="ERI06476.1"/>
    <property type="molecule type" value="Genomic_DNA"/>
</dbReference>
<organism evidence="1 2">
    <name type="scientific">Aneurinibacillus aneurinilyticus ATCC 12856</name>
    <dbReference type="NCBI Taxonomy" id="649747"/>
    <lineage>
        <taxon>Bacteria</taxon>
        <taxon>Bacillati</taxon>
        <taxon>Bacillota</taxon>
        <taxon>Bacilli</taxon>
        <taxon>Bacillales</taxon>
        <taxon>Paenibacillaceae</taxon>
        <taxon>Aneurinibacillus group</taxon>
        <taxon>Aneurinibacillus</taxon>
    </lineage>
</organism>
<dbReference type="PATRIC" id="fig|649747.3.peg.4787"/>
<proteinExistence type="predicted"/>
<accession>U1Y6H9</accession>
<dbReference type="InterPro" id="IPR006428">
    <property type="entry name" value="Portal_SPP1-type"/>
</dbReference>
<dbReference type="HOGENOM" id="CLU_034083_2_1_9"/>
<dbReference type="STRING" id="649747.HMPREF0083_05318"/>
<dbReference type="AlphaFoldDB" id="U1Y6H9"/>